<name>A0A0F9G2K9_9ZZZZ</name>
<comment type="caution">
    <text evidence="1">The sequence shown here is derived from an EMBL/GenBank/DDBJ whole genome shotgun (WGS) entry which is preliminary data.</text>
</comment>
<protein>
    <submittedName>
        <fullName evidence="1">Uncharacterized protein</fullName>
    </submittedName>
</protein>
<dbReference type="EMBL" id="LAZR01030105">
    <property type="protein sequence ID" value="KKL57617.1"/>
    <property type="molecule type" value="Genomic_DNA"/>
</dbReference>
<gene>
    <name evidence="1" type="ORF">LCGC14_2233590</name>
</gene>
<sequence>MVLVVARDYNQYVDYLAVNGYSKDEYKLVAGLDSILGYEWDTLEITVLDAGAPIMVNHYFRSMLEYIREKP</sequence>
<organism evidence="1">
    <name type="scientific">marine sediment metagenome</name>
    <dbReference type="NCBI Taxonomy" id="412755"/>
    <lineage>
        <taxon>unclassified sequences</taxon>
        <taxon>metagenomes</taxon>
        <taxon>ecological metagenomes</taxon>
    </lineage>
</organism>
<reference evidence="1" key="1">
    <citation type="journal article" date="2015" name="Nature">
        <title>Complex archaea that bridge the gap between prokaryotes and eukaryotes.</title>
        <authorList>
            <person name="Spang A."/>
            <person name="Saw J.H."/>
            <person name="Jorgensen S.L."/>
            <person name="Zaremba-Niedzwiedzka K."/>
            <person name="Martijn J."/>
            <person name="Lind A.E."/>
            <person name="van Eijk R."/>
            <person name="Schleper C."/>
            <person name="Guy L."/>
            <person name="Ettema T.J."/>
        </authorList>
    </citation>
    <scope>NUCLEOTIDE SEQUENCE</scope>
</reference>
<evidence type="ECO:0000313" key="1">
    <source>
        <dbReference type="EMBL" id="KKL57617.1"/>
    </source>
</evidence>
<proteinExistence type="predicted"/>
<dbReference type="AlphaFoldDB" id="A0A0F9G2K9"/>
<accession>A0A0F9G2K9</accession>